<comment type="similarity">
    <text evidence="1">Belongs to the GppA/Ppx family.</text>
</comment>
<feature type="domain" description="Ppx/GppA phosphatase N-terminal" evidence="2">
    <location>
        <begin position="32"/>
        <end position="309"/>
    </location>
</feature>
<comment type="caution">
    <text evidence="3">The sequence shown here is derived from an EMBL/GenBank/DDBJ whole genome shotgun (WGS) entry which is preliminary data.</text>
</comment>
<dbReference type="EMBL" id="QICA01000002">
    <property type="protein sequence ID" value="RNL39625.1"/>
    <property type="molecule type" value="Genomic_DNA"/>
</dbReference>
<evidence type="ECO:0000256" key="1">
    <source>
        <dbReference type="ARBA" id="ARBA00007125"/>
    </source>
</evidence>
<dbReference type="Gene3D" id="3.30.420.150">
    <property type="entry name" value="Exopolyphosphatase. Domain 2"/>
    <property type="match status" value="1"/>
</dbReference>
<sequence length="310" mass="32951">MHPRERILMARLGVIDLGSNSVRLVVYETKREDAVKPFRTLVDEKKMAGLAAYVTDGALSNAGIARAVAVLGDLLKLADNLNCARVDIFATAVLRNCANSEAATAAIEAAIDHKVRVLSAREEAHLGFVGASIGAPLAAGTLIDVGGGSTELTALAADGDHAGISIPFGCVLAYANYVRCIIPTPAECRTIADAFRRELQALPNLEGYRSERLYGIGGSVRALAKMVAAVWGDDTRPKSISRKDMEGLADLLQGDVSVFAHRAVKAAPDRVHSLVPGMIIVRTLAEELGAAEVIPRKYGIREGYLVTHML</sequence>
<keyword evidence="4" id="KW-1185">Reference proteome</keyword>
<dbReference type="AlphaFoldDB" id="A0A3N0AXN5"/>
<dbReference type="PANTHER" id="PTHR30005">
    <property type="entry name" value="EXOPOLYPHOSPHATASE"/>
    <property type="match status" value="1"/>
</dbReference>
<dbReference type="InterPro" id="IPR043129">
    <property type="entry name" value="ATPase_NBD"/>
</dbReference>
<protein>
    <submittedName>
        <fullName evidence="3">Exopolyphosphatase</fullName>
    </submittedName>
</protein>
<gene>
    <name evidence="3" type="ORF">DMP10_01455</name>
</gene>
<dbReference type="InterPro" id="IPR003695">
    <property type="entry name" value="Ppx_GppA_N"/>
</dbReference>
<evidence type="ECO:0000313" key="4">
    <source>
        <dbReference type="Proteomes" id="UP000278327"/>
    </source>
</evidence>
<evidence type="ECO:0000313" key="3">
    <source>
        <dbReference type="EMBL" id="RNL39625.1"/>
    </source>
</evidence>
<dbReference type="GO" id="GO:0006357">
    <property type="term" value="P:regulation of transcription by RNA polymerase II"/>
    <property type="evidence" value="ECO:0007669"/>
    <property type="project" value="TreeGrafter"/>
</dbReference>
<dbReference type="Pfam" id="PF02541">
    <property type="entry name" value="Ppx-GppA"/>
    <property type="match status" value="1"/>
</dbReference>
<dbReference type="Gene3D" id="3.30.420.40">
    <property type="match status" value="1"/>
</dbReference>
<dbReference type="SUPFAM" id="SSF53067">
    <property type="entry name" value="Actin-like ATPase domain"/>
    <property type="match status" value="2"/>
</dbReference>
<dbReference type="Proteomes" id="UP000278327">
    <property type="component" value="Unassembled WGS sequence"/>
</dbReference>
<name>A0A3N0AXN5_9ACTN</name>
<dbReference type="InterPro" id="IPR050273">
    <property type="entry name" value="GppA/Ppx_hydrolase"/>
</dbReference>
<evidence type="ECO:0000259" key="2">
    <source>
        <dbReference type="Pfam" id="PF02541"/>
    </source>
</evidence>
<reference evidence="3 4" key="1">
    <citation type="journal article" date="2019" name="Microbiol. Resour. Announc.">
        <title>Draft Genome Sequences of Type Strains of Gordonibacter faecihominis, Paraeggerthella hongkongensis, Parvibacter caecicola,Slackia equolifaciens, Slackia faecicanis, and Slackia isoflavoniconvertens.</title>
        <authorList>
            <person name="Danylec N."/>
            <person name="Stoll D.A."/>
            <person name="Dotsch A."/>
            <person name="Huch M."/>
        </authorList>
    </citation>
    <scope>NUCLEOTIDE SEQUENCE [LARGE SCALE GENOMIC DNA]</scope>
    <source>
        <strain evidence="3 4">DSM 18785</strain>
    </source>
</reference>
<dbReference type="CDD" id="cd24052">
    <property type="entry name" value="ASKHA_NBD_HpPPX-GppA-like"/>
    <property type="match status" value="1"/>
</dbReference>
<organism evidence="3 4">
    <name type="scientific">Adlercreutzia equolifaciens subsp. celatus DSM 18785</name>
    <dbReference type="NCBI Taxonomy" id="1121021"/>
    <lineage>
        <taxon>Bacteria</taxon>
        <taxon>Bacillati</taxon>
        <taxon>Actinomycetota</taxon>
        <taxon>Coriobacteriia</taxon>
        <taxon>Eggerthellales</taxon>
        <taxon>Eggerthellaceae</taxon>
        <taxon>Adlercreutzia</taxon>
    </lineage>
</organism>
<dbReference type="PANTHER" id="PTHR30005:SF0">
    <property type="entry name" value="RETROGRADE REGULATION PROTEIN 2"/>
    <property type="match status" value="1"/>
</dbReference>
<proteinExistence type="inferred from homology"/>
<accession>A0A3N0AXN5</accession>